<keyword evidence="2" id="KW-0472">Membrane</keyword>
<dbReference type="InterPro" id="IPR015943">
    <property type="entry name" value="WD40/YVTN_repeat-like_dom_sf"/>
</dbReference>
<keyword evidence="2" id="KW-0812">Transmembrane</keyword>
<dbReference type="EMBL" id="JADBEB010000001">
    <property type="protein sequence ID" value="MBE1486915.1"/>
    <property type="molecule type" value="Genomic_DNA"/>
</dbReference>
<dbReference type="Proteomes" id="UP000649753">
    <property type="component" value="Unassembled WGS sequence"/>
</dbReference>
<evidence type="ECO:0000313" key="4">
    <source>
        <dbReference type="Proteomes" id="UP000649753"/>
    </source>
</evidence>
<reference evidence="3" key="1">
    <citation type="submission" date="2020-10" db="EMBL/GenBank/DDBJ databases">
        <title>Sequencing the genomes of 1000 actinobacteria strains.</title>
        <authorList>
            <person name="Klenk H.-P."/>
        </authorList>
    </citation>
    <scope>NUCLEOTIDE SEQUENCE</scope>
    <source>
        <strain evidence="3">DSM 46832</strain>
    </source>
</reference>
<comment type="caution">
    <text evidence="3">The sequence shown here is derived from an EMBL/GenBank/DDBJ whole genome shotgun (WGS) entry which is preliminary data.</text>
</comment>
<organism evidence="3 4">
    <name type="scientific">Plantactinospora soyae</name>
    <dbReference type="NCBI Taxonomy" id="1544732"/>
    <lineage>
        <taxon>Bacteria</taxon>
        <taxon>Bacillati</taxon>
        <taxon>Actinomycetota</taxon>
        <taxon>Actinomycetes</taxon>
        <taxon>Micromonosporales</taxon>
        <taxon>Micromonosporaceae</taxon>
        <taxon>Plantactinospora</taxon>
    </lineage>
</organism>
<keyword evidence="2" id="KW-1133">Transmembrane helix</keyword>
<evidence type="ECO:0000256" key="2">
    <source>
        <dbReference type="SAM" id="Phobius"/>
    </source>
</evidence>
<name>A0A927QWH3_9ACTN</name>
<dbReference type="SUPFAM" id="SSF50939">
    <property type="entry name" value="Sialidases"/>
    <property type="match status" value="1"/>
</dbReference>
<gene>
    <name evidence="3" type="ORF">H4W31_002553</name>
</gene>
<protein>
    <submittedName>
        <fullName evidence="3">Uncharacterized protein</fullName>
    </submittedName>
</protein>
<dbReference type="AlphaFoldDB" id="A0A927QWH3"/>
<evidence type="ECO:0000313" key="3">
    <source>
        <dbReference type="EMBL" id="MBE1486915.1"/>
    </source>
</evidence>
<dbReference type="Gene3D" id="2.130.10.10">
    <property type="entry name" value="YVTN repeat-like/Quinoprotein amine dehydrogenase"/>
    <property type="match status" value="1"/>
</dbReference>
<accession>A0A927QWH3</accession>
<dbReference type="RefSeq" id="WP_192766858.1">
    <property type="nucleotide sequence ID" value="NZ_JADBEB010000001.1"/>
</dbReference>
<keyword evidence="4" id="KW-1185">Reference proteome</keyword>
<feature type="region of interest" description="Disordered" evidence="1">
    <location>
        <begin position="180"/>
        <end position="206"/>
    </location>
</feature>
<sequence>MRDREMPGAGLDVRLAHGRTDLLDSIDQPPMARIRERAAVRRRRRRAVGSGSAGLLCVAVAATLLQPWNAQGRDPLPPPVAEAPGGGPVYTDAGITINGLTESAVTQVPGTITDVEFVDPDHGYLLAGCPAVAPCPTNVGRTDDGGLTWQYSELPRAVVGSEGAELTGFPDGQLMITSGPRTHVSTDQGRNWRPVGAGGGTGRVPATADDLLRAGPGGGRCGLDVEVWQPALPRAGVPATAPDLDVCWVAPATTADGAWWVGGTRDGNAAVAMTRDRGTHWRTVELPGTGVPAGSVEVTSLGSQAYAAVLGTDRTVRALFHSSDGGQSFTRTLSGGPAAPQGVSGALVPLLDGRLLVAGTDRRFHVSADQGATFSRAEGNLPVVGRLTRTLAGYVAYDLFGSGWAAYSADGATWRKLQIN</sequence>
<feature type="transmembrane region" description="Helical" evidence="2">
    <location>
        <begin position="47"/>
        <end position="68"/>
    </location>
</feature>
<evidence type="ECO:0000256" key="1">
    <source>
        <dbReference type="SAM" id="MobiDB-lite"/>
    </source>
</evidence>
<dbReference type="InterPro" id="IPR036278">
    <property type="entry name" value="Sialidase_sf"/>
</dbReference>
<proteinExistence type="predicted"/>
<feature type="compositionally biased region" description="Polar residues" evidence="1">
    <location>
        <begin position="180"/>
        <end position="189"/>
    </location>
</feature>